<dbReference type="AlphaFoldDB" id="A0A059TY66"/>
<dbReference type="Proteomes" id="UP000027075">
    <property type="component" value="Plasmid HMPLAS2"/>
</dbReference>
<dbReference type="GO" id="GO:0044281">
    <property type="term" value="P:small molecule metabolic process"/>
    <property type="evidence" value="ECO:0007669"/>
    <property type="project" value="UniProtKB-ARBA"/>
</dbReference>
<dbReference type="GO" id="GO:0043168">
    <property type="term" value="F:anion binding"/>
    <property type="evidence" value="ECO:0007669"/>
    <property type="project" value="UniProtKB-ARBA"/>
</dbReference>
<dbReference type="InterPro" id="IPR011032">
    <property type="entry name" value="GroES-like_sf"/>
</dbReference>
<dbReference type="GO" id="GO:0030554">
    <property type="term" value="F:adenyl nucleotide binding"/>
    <property type="evidence" value="ECO:0007669"/>
    <property type="project" value="UniProtKB-ARBA"/>
</dbReference>
<dbReference type="SMART" id="SM00829">
    <property type="entry name" value="PKS_ER"/>
    <property type="match status" value="1"/>
</dbReference>
<dbReference type="Gene3D" id="3.40.50.720">
    <property type="entry name" value="NAD(P)-binding Rossmann-like Domain"/>
    <property type="match status" value="1"/>
</dbReference>
<feature type="domain" description="Enoyl reductase (ER)" evidence="1">
    <location>
        <begin position="10"/>
        <end position="321"/>
    </location>
</feature>
<proteinExistence type="predicted"/>
<dbReference type="CDD" id="cd08267">
    <property type="entry name" value="MDR1"/>
    <property type="match status" value="1"/>
</dbReference>
<dbReference type="PANTHER" id="PTHR44013">
    <property type="entry name" value="ZINC-TYPE ALCOHOL DEHYDROGENASE-LIKE PROTEIN C16A3.02C"/>
    <property type="match status" value="1"/>
</dbReference>
<name>A0A059TY66_HALMT</name>
<dbReference type="Pfam" id="PF08240">
    <property type="entry name" value="ADH_N"/>
    <property type="match status" value="1"/>
</dbReference>
<geneLocation type="plasmid" evidence="2 3">
    <name>HMPLAS2</name>
</geneLocation>
<evidence type="ECO:0000313" key="2">
    <source>
        <dbReference type="EMBL" id="AHZ24083.1"/>
    </source>
</evidence>
<dbReference type="InterPro" id="IPR020843">
    <property type="entry name" value="ER"/>
</dbReference>
<keyword evidence="2" id="KW-0614">Plasmid</keyword>
<dbReference type="InterPro" id="IPR002364">
    <property type="entry name" value="Quin_OxRdtase/zeta-crystal_CS"/>
</dbReference>
<evidence type="ECO:0000259" key="1">
    <source>
        <dbReference type="SMART" id="SM00829"/>
    </source>
</evidence>
<dbReference type="GO" id="GO:0016616">
    <property type="term" value="F:oxidoreductase activity, acting on the CH-OH group of donors, NAD or NADP as acceptor"/>
    <property type="evidence" value="ECO:0007669"/>
    <property type="project" value="UniProtKB-ARBA"/>
</dbReference>
<evidence type="ECO:0000313" key="3">
    <source>
        <dbReference type="Proteomes" id="UP000027075"/>
    </source>
</evidence>
<accession>A0A059TY66</accession>
<dbReference type="SUPFAM" id="SSF51735">
    <property type="entry name" value="NAD(P)-binding Rossmann-fold domains"/>
    <property type="match status" value="1"/>
</dbReference>
<dbReference type="EMBL" id="CP007553">
    <property type="protein sequence ID" value="AHZ24083.1"/>
    <property type="molecule type" value="Genomic_DNA"/>
</dbReference>
<protein>
    <submittedName>
        <fullName evidence="2">Alcohol dehydrogenase</fullName>
    </submittedName>
</protein>
<dbReference type="InterPro" id="IPR052733">
    <property type="entry name" value="Chloroplast_QOR"/>
</dbReference>
<dbReference type="SUPFAM" id="SSF50129">
    <property type="entry name" value="GroES-like"/>
    <property type="match status" value="1"/>
</dbReference>
<dbReference type="Gene3D" id="3.90.180.10">
    <property type="entry name" value="Medium-chain alcohol dehydrogenases, catalytic domain"/>
    <property type="match status" value="1"/>
</dbReference>
<gene>
    <name evidence="2" type="ORF">BM92_17905</name>
</gene>
<reference evidence="2 3" key="1">
    <citation type="submission" date="2014-04" db="EMBL/GenBank/DDBJ databases">
        <title>Transcriptional profiles of Haloferax mediterranei on the basis of nitrogen availability.</title>
        <authorList>
            <person name="Bautista V."/>
        </authorList>
    </citation>
    <scope>NUCLEOTIDE SEQUENCE [LARGE SCALE GENOMIC DNA]</scope>
    <source>
        <strain evidence="3">ATCC 33500 / DSM 1411 / JCM 8866 / NBRC 14739 / NCIMB 2177 / R-4</strain>
        <plasmid evidence="3">Plasmid HMPLAS2</plasmid>
    </source>
</reference>
<dbReference type="InterPro" id="IPR036291">
    <property type="entry name" value="NAD(P)-bd_dom_sf"/>
</dbReference>
<dbReference type="PROSITE" id="PS01162">
    <property type="entry name" value="QOR_ZETA_CRYSTAL"/>
    <property type="match status" value="1"/>
</dbReference>
<dbReference type="Pfam" id="PF13602">
    <property type="entry name" value="ADH_zinc_N_2"/>
    <property type="match status" value="1"/>
</dbReference>
<organism evidence="2 3">
    <name type="scientific">Haloferax mediterranei (strain ATCC 33500 / DSM 1411 / JCM 8866 / NBRC 14739 / NCIMB 2177 / R-4)</name>
    <name type="common">Halobacterium mediterranei</name>
    <dbReference type="NCBI Taxonomy" id="523841"/>
    <lineage>
        <taxon>Archaea</taxon>
        <taxon>Methanobacteriati</taxon>
        <taxon>Methanobacteriota</taxon>
        <taxon>Stenosarchaea group</taxon>
        <taxon>Halobacteria</taxon>
        <taxon>Halobacteriales</taxon>
        <taxon>Haloferacaceae</taxon>
        <taxon>Haloferax</taxon>
    </lineage>
</organism>
<dbReference type="InterPro" id="IPR013154">
    <property type="entry name" value="ADH-like_N"/>
</dbReference>
<sequence>MNAVVYSEYGDPSVFEQKEVDRPTPNDSEVLIDVRAASVNAGDCHLMRGSPFLVRFMYGGILQPKLQILGMDVAGRVEVVGKNVTRFHPGDAVFGDVSKCGFGGFADYVVATADTLVMKSADVSFEEAAVVPTAAVTALQGLRGAGQIQSGQNVLINGASGGVGTFAVQIAKSFGADVTGVCSTEKMEIVRSIGADRVIDYTREEFTEHRQSYDLILDTAASHSLFDYKRALTPEGTYVMVGGPVGRLFQAMIFGPLLSVVGSKNLRNLLMEPNKDDLAFVKELLETGTVKPVIDSRYALAEVPEAIRYLEEGRAKGKVLVTLDANGS</sequence>
<dbReference type="GO" id="GO:0008270">
    <property type="term" value="F:zinc ion binding"/>
    <property type="evidence" value="ECO:0007669"/>
    <property type="project" value="InterPro"/>
</dbReference>
<dbReference type="PANTHER" id="PTHR44013:SF1">
    <property type="entry name" value="ZINC-TYPE ALCOHOL DEHYDROGENASE-LIKE PROTEIN C16A3.02C"/>
    <property type="match status" value="1"/>
</dbReference>